<evidence type="ECO:0000313" key="3">
    <source>
        <dbReference type="Proteomes" id="UP001431449"/>
    </source>
</evidence>
<evidence type="ECO:0000313" key="2">
    <source>
        <dbReference type="EMBL" id="MCK7595363.1"/>
    </source>
</evidence>
<proteinExistence type="predicted"/>
<dbReference type="PANTHER" id="PTHR43737:SF1">
    <property type="entry name" value="DUF1501 DOMAIN-CONTAINING PROTEIN"/>
    <property type="match status" value="1"/>
</dbReference>
<evidence type="ECO:0000256" key="1">
    <source>
        <dbReference type="SAM" id="SignalP"/>
    </source>
</evidence>
<accession>A0ABT0GLR8</accession>
<feature type="chain" id="PRO_5045680450" evidence="1">
    <location>
        <begin position="23"/>
        <end position="883"/>
    </location>
</feature>
<feature type="signal peptide" evidence="1">
    <location>
        <begin position="1"/>
        <end position="22"/>
    </location>
</feature>
<dbReference type="EMBL" id="JALNMH010000016">
    <property type="protein sequence ID" value="MCK7595363.1"/>
    <property type="molecule type" value="Genomic_DNA"/>
</dbReference>
<dbReference type="Pfam" id="PF08811">
    <property type="entry name" value="DUF1800"/>
    <property type="match status" value="1"/>
</dbReference>
<sequence length="883" mass="94661">MNLSIRRSAAAMALMLASTAQAYEIGPEISGTFFDPAQSGHGYILEYLETDSGPLLAVSWFAYSDGEPVWLVGAGPIDGDTASIPLSIGSGGDFPPRFVASQATLSDWGTLTLRFSGYKQGSASWNSPLAGFGSGSMPIVRLTSLSLAHDLPTGRVAACHSGSWFDASQPGHGLFVEIIGPPGQEQMVAIWYAYLNGAQRWMTAVGPINGSRAELTVSQPRGADFPPNFRSSDVVEQPWGSLVFEAVDGDSARLSWTSTLSGYGSGNLDLTRLSTPAGYECGDVDADKASRFLTQASFGPNPQAVDEVRQLGPAGWIDRQLGLEPTLQRPTVEQQVAAAVAVDPRPGPQQIVFRLDRWFSSALYAPDQLRQRMAFALSQIMVVSDISQLVNVPTVVAEYNDLLLRGAFGAYRDLLRDVTYSPAMGIYLTHLRNQKTDWTLDPDGALVAGATQPDENYAREVMQLFSIGLKELRLDGTPIEQDGQPVPTYDQTLITQTAKVLTGLSYDCSGPTTIGGITLNRNCGRVDDSTRFFSPTVFFSTPSRYAVPGTITGLAHPDFYRPMKCFPRYADTGRSATASNNFAILPAPNDRKILLAGVTIPPSEVACHAGTGGADQQACIDYCENQIDTLVDTLAAHPNVGPNFARLLIQRFTTSNPSPGYIERVAQVFENDGSGVRGNLGAMLRAILLDPEARATPARNFGKLREPLLKLTALWRALQAQPAPNGFVGAIDTSRFLAQRPLAAPSVFNFYSPDYTQPGVLSDAGLVGPEFEILNESTAISSSDGLLAVLFNGYRLDANNNISTANPQAYANIPPAVLDALPRGSAALVDALDDALLYGQMPAGMRSKLIALLDGEMATADHRLRVLNLTHLIAISPAFAAQL</sequence>
<comment type="caution">
    <text evidence="2">The sequence shown here is derived from an EMBL/GenBank/DDBJ whole genome shotgun (WGS) entry which is preliminary data.</text>
</comment>
<keyword evidence="1" id="KW-0732">Signal</keyword>
<dbReference type="RefSeq" id="WP_248211248.1">
    <property type="nucleotide sequence ID" value="NZ_JALNMH010000016.1"/>
</dbReference>
<dbReference type="PANTHER" id="PTHR43737">
    <property type="entry name" value="BLL7424 PROTEIN"/>
    <property type="match status" value="1"/>
</dbReference>
<dbReference type="InterPro" id="IPR014917">
    <property type="entry name" value="DUF1800"/>
</dbReference>
<keyword evidence="3" id="KW-1185">Reference proteome</keyword>
<organism evidence="2 3">
    <name type="scientific">Pseudomarimonas salicorniae</name>
    <dbReference type="NCBI Taxonomy" id="2933270"/>
    <lineage>
        <taxon>Bacteria</taxon>
        <taxon>Pseudomonadati</taxon>
        <taxon>Pseudomonadota</taxon>
        <taxon>Gammaproteobacteria</taxon>
        <taxon>Lysobacterales</taxon>
        <taxon>Lysobacteraceae</taxon>
        <taxon>Pseudomarimonas</taxon>
    </lineage>
</organism>
<protein>
    <submittedName>
        <fullName evidence="2">DUF1800 domain-containing protein</fullName>
    </submittedName>
</protein>
<dbReference type="Proteomes" id="UP001431449">
    <property type="component" value="Unassembled WGS sequence"/>
</dbReference>
<name>A0ABT0GLR8_9GAMM</name>
<reference evidence="2" key="1">
    <citation type="submission" date="2022-04" db="EMBL/GenBank/DDBJ databases">
        <title>Lysobacter sp. CAU 1642 isolated from sea sand.</title>
        <authorList>
            <person name="Kim W."/>
        </authorList>
    </citation>
    <scope>NUCLEOTIDE SEQUENCE</scope>
    <source>
        <strain evidence="2">CAU 1642</strain>
    </source>
</reference>
<gene>
    <name evidence="2" type="ORF">M0G41_17015</name>
</gene>